<keyword evidence="3" id="KW-0378">Hydrolase</keyword>
<dbReference type="PROSITE" id="PS50600">
    <property type="entry name" value="ULP_PROTEASE"/>
    <property type="match status" value="1"/>
</dbReference>
<dbReference type="KEGG" id="edi:EDI_065030"/>
<dbReference type="GO" id="GO:0006508">
    <property type="term" value="P:proteolysis"/>
    <property type="evidence" value="ECO:0007669"/>
    <property type="project" value="UniProtKB-KW"/>
</dbReference>
<dbReference type="VEuPathDB" id="AmoebaDB:EDI_065030"/>
<dbReference type="Pfam" id="PF02902">
    <property type="entry name" value="Peptidase_C48"/>
    <property type="match status" value="1"/>
</dbReference>
<gene>
    <name evidence="6" type="ORF">EDI_065030</name>
</gene>
<evidence type="ECO:0000256" key="3">
    <source>
        <dbReference type="ARBA" id="ARBA00022801"/>
    </source>
</evidence>
<dbReference type="OrthoDB" id="442460at2759"/>
<evidence type="ECO:0000259" key="5">
    <source>
        <dbReference type="PROSITE" id="PS50600"/>
    </source>
</evidence>
<proteinExistence type="inferred from homology"/>
<protein>
    <recommendedName>
        <fullName evidence="5">Ubiquitin-like protease family profile domain-containing protein</fullName>
    </recommendedName>
</protein>
<evidence type="ECO:0000313" key="6">
    <source>
        <dbReference type="EMBL" id="EDR27380.1"/>
    </source>
</evidence>
<dbReference type="InterPro" id="IPR003653">
    <property type="entry name" value="Peptidase_C48_C"/>
</dbReference>
<evidence type="ECO:0000256" key="2">
    <source>
        <dbReference type="ARBA" id="ARBA00022670"/>
    </source>
</evidence>
<evidence type="ECO:0000256" key="1">
    <source>
        <dbReference type="ARBA" id="ARBA00005234"/>
    </source>
</evidence>
<dbReference type="SUPFAM" id="SSF54001">
    <property type="entry name" value="Cysteine proteinases"/>
    <property type="match status" value="1"/>
</dbReference>
<keyword evidence="4" id="KW-0788">Thiol protease</keyword>
<dbReference type="EMBL" id="DS548810">
    <property type="protein sequence ID" value="EDR27380.1"/>
    <property type="molecule type" value="Genomic_DNA"/>
</dbReference>
<reference evidence="7" key="1">
    <citation type="submission" date="2007-12" db="EMBL/GenBank/DDBJ databases">
        <title>Annotation of Entamoeba dispar SAW760.</title>
        <authorList>
            <person name="Lorenzi H."/>
            <person name="Inman J."/>
            <person name="Schobel S."/>
            <person name="Amedeo P."/>
            <person name="Caler E."/>
        </authorList>
    </citation>
    <scope>NUCLEOTIDE SEQUENCE [LARGE SCALE GENOMIC DNA]</scope>
    <source>
        <strain evidence="7">ATCC PRA-260 / SAW760</strain>
    </source>
</reference>
<accession>B0EDL7</accession>
<keyword evidence="7" id="KW-1185">Reference proteome</keyword>
<feature type="domain" description="Ubiquitin-like protease family profile" evidence="5">
    <location>
        <begin position="15"/>
        <end position="300"/>
    </location>
</feature>
<name>B0EDL7_ENTDS</name>
<dbReference type="Gene3D" id="3.40.395.10">
    <property type="entry name" value="Adenoviral Proteinase, Chain A"/>
    <property type="match status" value="1"/>
</dbReference>
<keyword evidence="2" id="KW-0645">Protease</keyword>
<dbReference type="OMA" id="CHYETHW"/>
<dbReference type="GeneID" id="5881374"/>
<dbReference type="GO" id="GO:0016926">
    <property type="term" value="P:protein desumoylation"/>
    <property type="evidence" value="ECO:0007669"/>
    <property type="project" value="UniProtKB-ARBA"/>
</dbReference>
<dbReference type="AlphaFoldDB" id="B0EDL7"/>
<dbReference type="GO" id="GO:0008234">
    <property type="term" value="F:cysteine-type peptidase activity"/>
    <property type="evidence" value="ECO:0007669"/>
    <property type="project" value="UniProtKB-KW"/>
</dbReference>
<organism evidence="7">
    <name type="scientific">Entamoeba dispar (strain ATCC PRA-260 / SAW760)</name>
    <dbReference type="NCBI Taxonomy" id="370354"/>
    <lineage>
        <taxon>Eukaryota</taxon>
        <taxon>Amoebozoa</taxon>
        <taxon>Evosea</taxon>
        <taxon>Archamoebae</taxon>
        <taxon>Mastigamoebida</taxon>
        <taxon>Entamoebidae</taxon>
        <taxon>Entamoeba</taxon>
    </lineage>
</organism>
<dbReference type="RefSeq" id="XP_001736378.1">
    <property type="nucleotide sequence ID" value="XM_001736326.1"/>
</dbReference>
<dbReference type="InterPro" id="IPR038765">
    <property type="entry name" value="Papain-like_cys_pep_sf"/>
</dbReference>
<dbReference type="eggNOG" id="ENOG502RF0U">
    <property type="taxonomic scope" value="Eukaryota"/>
</dbReference>
<evidence type="ECO:0000313" key="7">
    <source>
        <dbReference type="Proteomes" id="UP000008076"/>
    </source>
</evidence>
<evidence type="ECO:0000256" key="4">
    <source>
        <dbReference type="ARBA" id="ARBA00022807"/>
    </source>
</evidence>
<dbReference type="PANTHER" id="PTHR46915:SF2">
    <property type="entry name" value="UBIQUITIN-LIKE PROTEASE 4"/>
    <property type="match status" value="1"/>
</dbReference>
<sequence>MDMNNDEVLLESDGVIIKQSDYNRLEEDQMLNDVIINAYLGELEKQFISCHFKVFNTFFSAKIHSICSVNDDDLREQRYNQLVNWLKDDENLTDLRFLLFPCHYETHWFTIIVCNKTQKSQPQEDWERINSDEEGAIFEIEIGKEKSYCENYKKSIIEVEHQDPLSQTLLDSPFKKQKTLNSNSEIDTSPNLFFSSQNNTELKKNLNQLKDASISIEPCCEDYIDSPCILVIDSLKSISQTNELTNNILEFIRWEYKRKEKEKTWDEEWEQHKRVLSLDVPQQSNGVDCGVFMLYFIRKFMEYTPSDGIKFKQIVNDIDPKKERLYIKNVIRELINSKTNKVMLD</sequence>
<dbReference type="Proteomes" id="UP000008076">
    <property type="component" value="Unassembled WGS sequence"/>
</dbReference>
<dbReference type="PANTHER" id="PTHR46915">
    <property type="entry name" value="UBIQUITIN-LIKE PROTEASE 4-RELATED"/>
    <property type="match status" value="1"/>
</dbReference>
<comment type="similarity">
    <text evidence="1">Belongs to the peptidase C48 family.</text>
</comment>